<dbReference type="Pfam" id="PF12680">
    <property type="entry name" value="SnoaL_2"/>
    <property type="match status" value="1"/>
</dbReference>
<name>A0A0B5QBJ8_CLOBE</name>
<dbReference type="KEGG" id="cbei:LF65_01707"/>
<dbReference type="InterPro" id="IPR032710">
    <property type="entry name" value="NTF2-like_dom_sf"/>
</dbReference>
<dbReference type="InterPro" id="IPR037401">
    <property type="entry name" value="SnoaL-like"/>
</dbReference>
<gene>
    <name evidence="1" type="ORF">LF65_01707</name>
</gene>
<dbReference type="AlphaFoldDB" id="A0A0B5QBJ8"/>
<dbReference type="STRING" id="1520.LF65_01707"/>
<evidence type="ECO:0000313" key="1">
    <source>
        <dbReference type="EMBL" id="AJG98310.1"/>
    </source>
</evidence>
<dbReference type="OrthoDB" id="4203328at2"/>
<organism evidence="1 2">
    <name type="scientific">Clostridium beijerinckii</name>
    <name type="common">Clostridium MP</name>
    <dbReference type="NCBI Taxonomy" id="1520"/>
    <lineage>
        <taxon>Bacteria</taxon>
        <taxon>Bacillati</taxon>
        <taxon>Bacillota</taxon>
        <taxon>Clostridia</taxon>
        <taxon>Eubacteriales</taxon>
        <taxon>Clostridiaceae</taxon>
        <taxon>Clostridium</taxon>
    </lineage>
</organism>
<reference evidence="2" key="1">
    <citation type="submission" date="2014-12" db="EMBL/GenBank/DDBJ databases">
        <title>Genome sequence of Clostridium beijerinckii strain 59B.</title>
        <authorList>
            <person name="Little G.T."/>
            <person name="Minton N.P."/>
        </authorList>
    </citation>
    <scope>NUCLEOTIDE SEQUENCE [LARGE SCALE GENOMIC DNA]</scope>
    <source>
        <strain evidence="2">59B</strain>
    </source>
</reference>
<dbReference type="RefSeq" id="WP_041895623.1">
    <property type="nucleotide sequence ID" value="NZ_CP010086.2"/>
</dbReference>
<dbReference type="Proteomes" id="UP000031866">
    <property type="component" value="Chromosome"/>
</dbReference>
<dbReference type="EMBL" id="CP010086">
    <property type="protein sequence ID" value="AJG98310.1"/>
    <property type="molecule type" value="Genomic_DNA"/>
</dbReference>
<dbReference type="SUPFAM" id="SSF54427">
    <property type="entry name" value="NTF2-like"/>
    <property type="match status" value="1"/>
</dbReference>
<dbReference type="Gene3D" id="3.10.450.50">
    <property type="match status" value="1"/>
</dbReference>
<sequence length="124" mass="14891">MDIREQIIKKYFKSWLDNNCSALKDIFDLNIAYSECYGPEYHGIDTVTTWFEEWNKRGKVLAWDIKQFIHQGNISVVEWYFKCRYDGEIEEFDGVSLIEFNGDNYIVSLKEFQSKIPHYYPYSN</sequence>
<accession>A0A0B5QBJ8</accession>
<evidence type="ECO:0000313" key="2">
    <source>
        <dbReference type="Proteomes" id="UP000031866"/>
    </source>
</evidence>
<proteinExistence type="predicted"/>
<protein>
    <submittedName>
        <fullName evidence="1">SnoaL-like polyketide cyclase</fullName>
    </submittedName>
</protein>